<evidence type="ECO:0000256" key="1">
    <source>
        <dbReference type="SAM" id="MobiDB-lite"/>
    </source>
</evidence>
<dbReference type="Pfam" id="PF05930">
    <property type="entry name" value="Phage_AlpA"/>
    <property type="match status" value="1"/>
</dbReference>
<keyword evidence="3" id="KW-1185">Reference proteome</keyword>
<evidence type="ECO:0000313" key="2">
    <source>
        <dbReference type="EMBL" id="MBZ9569266.1"/>
    </source>
</evidence>
<evidence type="ECO:0000313" key="3">
    <source>
        <dbReference type="Proteomes" id="UP001319883"/>
    </source>
</evidence>
<sequence length="94" mass="10901">MFVSAQKQEGFMSENTPVLRILRDAEVEHITGLSRDTRYALTTRGEFPSPVWITSRTRGYLSDEIDAWLESRRDKRTTRQVKPWTPEASRGTTQ</sequence>
<name>A0ABS7X2Y6_9GAMM</name>
<proteinExistence type="predicted"/>
<dbReference type="EMBL" id="JAGXFD010000003">
    <property type="protein sequence ID" value="MBZ9569266.1"/>
    <property type="molecule type" value="Genomic_DNA"/>
</dbReference>
<feature type="region of interest" description="Disordered" evidence="1">
    <location>
        <begin position="72"/>
        <end position="94"/>
    </location>
</feature>
<comment type="caution">
    <text evidence="2">The sequence shown here is derived from an EMBL/GenBank/DDBJ whole genome shotgun (WGS) entry which is preliminary data.</text>
</comment>
<accession>A0ABS7X2Y6</accession>
<organism evidence="2 3">
    <name type="scientific">Modicisalibacter tunisiensis</name>
    <dbReference type="NCBI Taxonomy" id="390637"/>
    <lineage>
        <taxon>Bacteria</taxon>
        <taxon>Pseudomonadati</taxon>
        <taxon>Pseudomonadota</taxon>
        <taxon>Gammaproteobacteria</taxon>
        <taxon>Oceanospirillales</taxon>
        <taxon>Halomonadaceae</taxon>
        <taxon>Modicisalibacter</taxon>
    </lineage>
</organism>
<dbReference type="Proteomes" id="UP001319883">
    <property type="component" value="Unassembled WGS sequence"/>
</dbReference>
<dbReference type="Gene3D" id="1.10.238.160">
    <property type="match status" value="1"/>
</dbReference>
<protein>
    <submittedName>
        <fullName evidence="2">AlpA family phage regulatory protein</fullName>
    </submittedName>
</protein>
<reference evidence="2 3" key="1">
    <citation type="submission" date="2021-05" db="EMBL/GenBank/DDBJ databases">
        <title>Petroleum and Energy Research Collection (APPE): ex situ preservation of microbial diversity associated with the oil industry and exploitation of its biotechnological potential.</title>
        <authorList>
            <person name="Paixao C.T.M."/>
            <person name="Gomes M.B."/>
            <person name="Oliveira V.M."/>
        </authorList>
    </citation>
    <scope>NUCLEOTIDE SEQUENCE [LARGE SCALE GENOMIC DNA]</scope>
    <source>
        <strain evidence="2 3">LIT2</strain>
    </source>
</reference>
<gene>
    <name evidence="2" type="ORF">KGQ91_16480</name>
</gene>
<dbReference type="InterPro" id="IPR010260">
    <property type="entry name" value="AlpA"/>
</dbReference>